<evidence type="ECO:0000313" key="3">
    <source>
        <dbReference type="EMBL" id="CUS07327.1"/>
    </source>
</evidence>
<keyword evidence="2" id="KW-1133">Transmembrane helix</keyword>
<feature type="coiled-coil region" evidence="1">
    <location>
        <begin position="176"/>
        <end position="210"/>
    </location>
</feature>
<protein>
    <submittedName>
        <fullName evidence="3">Uncharacterized protein</fullName>
    </submittedName>
</protein>
<keyword evidence="4" id="KW-1185">Reference proteome</keyword>
<dbReference type="PANTHER" id="PTHR41390:SF1">
    <property type="entry name" value="NADH-UBIQUINONE OXIDOREDUCTASE 213 KDA SUBUNIT"/>
    <property type="match status" value="1"/>
</dbReference>
<gene>
    <name evidence="3" type="ORF">GSTUAT00008587001</name>
</gene>
<dbReference type="EMBL" id="LN891217">
    <property type="protein sequence ID" value="CUS07327.1"/>
    <property type="molecule type" value="Genomic_DNA"/>
</dbReference>
<keyword evidence="2" id="KW-0472">Membrane</keyword>
<feature type="transmembrane region" description="Helical" evidence="2">
    <location>
        <begin position="47"/>
        <end position="65"/>
    </location>
</feature>
<dbReference type="AlphaFoldDB" id="A0A292PLF1"/>
<dbReference type="PANTHER" id="PTHR41390">
    <property type="entry name" value="CHROMOSOME 7, WHOLE GENOME SHOTGUN SEQUENCE"/>
    <property type="match status" value="1"/>
</dbReference>
<accession>A0A292PLF1</accession>
<proteinExistence type="predicted"/>
<reference evidence="3" key="1">
    <citation type="submission" date="2015-10" db="EMBL/GenBank/DDBJ databases">
        <authorList>
            <person name="Regsiter A."/>
            <person name="william w."/>
        </authorList>
    </citation>
    <scope>NUCLEOTIDE SEQUENCE</scope>
    <source>
        <strain evidence="3">Montdore</strain>
    </source>
</reference>
<name>A0A292PLF1_9PEZI</name>
<keyword evidence="2" id="KW-0812">Transmembrane</keyword>
<feature type="transmembrane region" description="Helical" evidence="2">
    <location>
        <begin position="20"/>
        <end position="38"/>
    </location>
</feature>
<evidence type="ECO:0000256" key="1">
    <source>
        <dbReference type="SAM" id="Coils"/>
    </source>
</evidence>
<sequence length="211" mass="22602">MQSSSRTEPPEPILVPALKVGAATGLAGTLAGGVIAILRSTPHAKTFAVLTGANTFALGWTYWAVRSTTCRAIRDASPPGTAMIPRDKVLVSGASGAIAGGFLGIILRKIPNAVPGAIVWGLVGLTGQYAYNVADARHTHEVIGKLKNPEPNEGILDRAMRSKWSPVKRLTRKEYADMLKEKLLAVEADIAIANEEIEKLERQKKEPTEEK</sequence>
<evidence type="ECO:0000313" key="4">
    <source>
        <dbReference type="Proteomes" id="UP001412239"/>
    </source>
</evidence>
<keyword evidence="1" id="KW-0175">Coiled coil</keyword>
<dbReference type="Proteomes" id="UP001412239">
    <property type="component" value="Unassembled WGS sequence"/>
</dbReference>
<organism evidence="3 4">
    <name type="scientific">Tuber aestivum</name>
    <name type="common">summer truffle</name>
    <dbReference type="NCBI Taxonomy" id="59557"/>
    <lineage>
        <taxon>Eukaryota</taxon>
        <taxon>Fungi</taxon>
        <taxon>Dikarya</taxon>
        <taxon>Ascomycota</taxon>
        <taxon>Pezizomycotina</taxon>
        <taxon>Pezizomycetes</taxon>
        <taxon>Pezizales</taxon>
        <taxon>Tuberaceae</taxon>
        <taxon>Tuber</taxon>
    </lineage>
</organism>
<evidence type="ECO:0000256" key="2">
    <source>
        <dbReference type="SAM" id="Phobius"/>
    </source>
</evidence>